<dbReference type="SUPFAM" id="SSF160240">
    <property type="entry name" value="Cation efflux protein cytoplasmic domain-like"/>
    <property type="match status" value="1"/>
</dbReference>
<feature type="domain" description="Cation efflux protein transmembrane" evidence="9">
    <location>
        <begin position="22"/>
        <end position="210"/>
    </location>
</feature>
<feature type="transmembrane region" description="Helical" evidence="8">
    <location>
        <begin position="21"/>
        <end position="46"/>
    </location>
</feature>
<feature type="transmembrane region" description="Helical" evidence="8">
    <location>
        <begin position="120"/>
        <end position="140"/>
    </location>
</feature>
<organism evidence="11 12">
    <name type="scientific">candidate division WOR-1 bacterium DG_54_3</name>
    <dbReference type="NCBI Taxonomy" id="1703775"/>
    <lineage>
        <taxon>Bacteria</taxon>
        <taxon>Bacillati</taxon>
        <taxon>Saganbacteria</taxon>
    </lineage>
</organism>
<dbReference type="GO" id="GO:0005886">
    <property type="term" value="C:plasma membrane"/>
    <property type="evidence" value="ECO:0007669"/>
    <property type="project" value="TreeGrafter"/>
</dbReference>
<name>A0A0S7Y3W9_UNCSA</name>
<evidence type="ECO:0000313" key="12">
    <source>
        <dbReference type="Proteomes" id="UP000051861"/>
    </source>
</evidence>
<dbReference type="PANTHER" id="PTHR11562:SF17">
    <property type="entry name" value="RE54080P-RELATED"/>
    <property type="match status" value="1"/>
</dbReference>
<dbReference type="SUPFAM" id="SSF161111">
    <property type="entry name" value="Cation efflux protein transmembrane domain-like"/>
    <property type="match status" value="1"/>
</dbReference>
<keyword evidence="6" id="KW-0406">Ion transport</keyword>
<gene>
    <name evidence="11" type="ORF">AMJ44_04690</name>
</gene>
<feature type="transmembrane region" description="Helical" evidence="8">
    <location>
        <begin position="152"/>
        <end position="175"/>
    </location>
</feature>
<keyword evidence="7 8" id="KW-0472">Membrane</keyword>
<evidence type="ECO:0000256" key="8">
    <source>
        <dbReference type="SAM" id="Phobius"/>
    </source>
</evidence>
<reference evidence="11 12" key="1">
    <citation type="journal article" date="2015" name="Microbiome">
        <title>Genomic resolution of linkages in carbon, nitrogen, and sulfur cycling among widespread estuary sediment bacteria.</title>
        <authorList>
            <person name="Baker B.J."/>
            <person name="Lazar C.S."/>
            <person name="Teske A.P."/>
            <person name="Dick G.J."/>
        </authorList>
    </citation>
    <scope>NUCLEOTIDE SEQUENCE [LARGE SCALE GENOMIC DNA]</scope>
    <source>
        <strain evidence="11">DG_54_3</strain>
    </source>
</reference>
<dbReference type="Pfam" id="PF01545">
    <property type="entry name" value="Cation_efflux"/>
    <property type="match status" value="1"/>
</dbReference>
<accession>A0A0S7Y3W9</accession>
<keyword evidence="5 8" id="KW-1133">Transmembrane helix</keyword>
<evidence type="ECO:0000256" key="1">
    <source>
        <dbReference type="ARBA" id="ARBA00004141"/>
    </source>
</evidence>
<protein>
    <recommendedName>
        <fullName evidence="13">Cation transporter</fullName>
    </recommendedName>
</protein>
<evidence type="ECO:0000256" key="3">
    <source>
        <dbReference type="ARBA" id="ARBA00022448"/>
    </source>
</evidence>
<dbReference type="PANTHER" id="PTHR11562">
    <property type="entry name" value="CATION EFFLUX PROTEIN/ ZINC TRANSPORTER"/>
    <property type="match status" value="1"/>
</dbReference>
<evidence type="ECO:0000259" key="10">
    <source>
        <dbReference type="Pfam" id="PF16916"/>
    </source>
</evidence>
<dbReference type="Proteomes" id="UP000051861">
    <property type="component" value="Unassembled WGS sequence"/>
</dbReference>
<evidence type="ECO:0000256" key="7">
    <source>
        <dbReference type="ARBA" id="ARBA00023136"/>
    </source>
</evidence>
<sequence>MYHHKHTSADGYGGNRNALGFALLITATMMVVEIVGGLLSGSLALLSDAGHMFTDTAALALALFALWFSRKPATTEKTYGFYRSEILAALLNGTVLIVIAGYIFYEAVQRFINPSEVKSLLMLSVASIGFVANLAGVFILSKGSRENLNVRAALWHVISDTLSSIGVIIGGLIILFTGIFVVDPIIGFVIGLVILRGAWKLVRESVDILLEATPKDIKYEDVIQALKNVKGIRDIHDLHIWCITSGLRALSAHVLIEDTLVSKCGEISKDLKKILREKFSITHATLEFECETCPEGIVCRIEREE</sequence>
<evidence type="ECO:0000256" key="6">
    <source>
        <dbReference type="ARBA" id="ARBA00023065"/>
    </source>
</evidence>
<keyword evidence="3" id="KW-0813">Transport</keyword>
<dbReference type="PATRIC" id="fig|1703775.3.peg.1561"/>
<dbReference type="InterPro" id="IPR027470">
    <property type="entry name" value="Cation_efflux_CTD"/>
</dbReference>
<dbReference type="InterPro" id="IPR050681">
    <property type="entry name" value="CDF/SLC30A"/>
</dbReference>
<dbReference type="EMBL" id="LIZX01000032">
    <property type="protein sequence ID" value="KPJ69083.1"/>
    <property type="molecule type" value="Genomic_DNA"/>
</dbReference>
<dbReference type="Gene3D" id="1.20.1510.10">
    <property type="entry name" value="Cation efflux protein transmembrane domain"/>
    <property type="match status" value="1"/>
</dbReference>
<comment type="caution">
    <text evidence="11">The sequence shown here is derived from an EMBL/GenBank/DDBJ whole genome shotgun (WGS) entry which is preliminary data.</text>
</comment>
<dbReference type="AlphaFoldDB" id="A0A0S7Y3W9"/>
<evidence type="ECO:0000259" key="9">
    <source>
        <dbReference type="Pfam" id="PF01545"/>
    </source>
</evidence>
<evidence type="ECO:0000313" key="11">
    <source>
        <dbReference type="EMBL" id="KPJ69083.1"/>
    </source>
</evidence>
<dbReference type="InterPro" id="IPR036837">
    <property type="entry name" value="Cation_efflux_CTD_sf"/>
</dbReference>
<comment type="similarity">
    <text evidence="2">Belongs to the cation diffusion facilitator (CDF) transporter (TC 2.A.4) family. SLC30A subfamily.</text>
</comment>
<dbReference type="InterPro" id="IPR027469">
    <property type="entry name" value="Cation_efflux_TMD_sf"/>
</dbReference>
<feature type="transmembrane region" description="Helical" evidence="8">
    <location>
        <begin position="181"/>
        <end position="199"/>
    </location>
</feature>
<dbReference type="InterPro" id="IPR058533">
    <property type="entry name" value="Cation_efflux_TM"/>
</dbReference>
<evidence type="ECO:0000256" key="2">
    <source>
        <dbReference type="ARBA" id="ARBA00008873"/>
    </source>
</evidence>
<feature type="transmembrane region" description="Helical" evidence="8">
    <location>
        <begin position="52"/>
        <end position="69"/>
    </location>
</feature>
<proteinExistence type="inferred from homology"/>
<dbReference type="GO" id="GO:0005385">
    <property type="term" value="F:zinc ion transmembrane transporter activity"/>
    <property type="evidence" value="ECO:0007669"/>
    <property type="project" value="TreeGrafter"/>
</dbReference>
<comment type="subcellular location">
    <subcellularLocation>
        <location evidence="1">Membrane</location>
        <topology evidence="1">Multi-pass membrane protein</topology>
    </subcellularLocation>
</comment>
<dbReference type="NCBIfam" id="TIGR01297">
    <property type="entry name" value="CDF"/>
    <property type="match status" value="1"/>
</dbReference>
<keyword evidence="4 8" id="KW-0812">Transmembrane</keyword>
<feature type="domain" description="Cation efflux protein cytoplasmic" evidence="10">
    <location>
        <begin position="214"/>
        <end position="289"/>
    </location>
</feature>
<evidence type="ECO:0000256" key="4">
    <source>
        <dbReference type="ARBA" id="ARBA00022692"/>
    </source>
</evidence>
<dbReference type="Pfam" id="PF16916">
    <property type="entry name" value="ZT_dimer"/>
    <property type="match status" value="1"/>
</dbReference>
<evidence type="ECO:0000256" key="5">
    <source>
        <dbReference type="ARBA" id="ARBA00022989"/>
    </source>
</evidence>
<dbReference type="InterPro" id="IPR002524">
    <property type="entry name" value="Cation_efflux"/>
</dbReference>
<evidence type="ECO:0008006" key="13">
    <source>
        <dbReference type="Google" id="ProtNLM"/>
    </source>
</evidence>
<feature type="transmembrane region" description="Helical" evidence="8">
    <location>
        <begin position="81"/>
        <end position="105"/>
    </location>
</feature>